<accession>A0A075B551</accession>
<gene>
    <name evidence="2" type="ORF">O9G_004272</name>
</gene>
<feature type="chain" id="PRO_5001705030" description="Ricin B lectin domain-containing protein" evidence="1">
    <location>
        <begin position="19"/>
        <end position="341"/>
    </location>
</feature>
<dbReference type="Proteomes" id="UP000030755">
    <property type="component" value="Unassembled WGS sequence"/>
</dbReference>
<reference evidence="2 3" key="1">
    <citation type="journal article" date="2013" name="Curr. Biol.">
        <title>Shared signatures of parasitism and phylogenomics unite Cryptomycota and microsporidia.</title>
        <authorList>
            <person name="James T.Y."/>
            <person name="Pelin A."/>
            <person name="Bonen L."/>
            <person name="Ahrendt S."/>
            <person name="Sain D."/>
            <person name="Corradi N."/>
            <person name="Stajich J.E."/>
        </authorList>
    </citation>
    <scope>NUCLEOTIDE SEQUENCE [LARGE SCALE GENOMIC DNA]</scope>
    <source>
        <strain evidence="2 3">CSF55</strain>
    </source>
</reference>
<dbReference type="AlphaFoldDB" id="A0A075B551"/>
<proteinExistence type="predicted"/>
<name>A0A075B551_ROZAC</name>
<keyword evidence="3" id="KW-1185">Reference proteome</keyword>
<keyword evidence="1" id="KW-0732">Signal</keyword>
<sequence length="341" mass="38462">MISFLYSCLLALICIVSAESTKYTTPIDDSSLICQETKGLYLNRMERFNDTLMSSCVANTSDIVKWSYKVSWHVISTFLVFPNSTFDAPGKAYCLSSKAQSQNKTLCDTVGKSGIWNLDVKSHNTATVSTVLKNSKTGKSSTFCLCNTMKLTKKKQGKSCEKLKIVPVNKAWSIQFKDAQKNALRLVSVPINIFQKRIEIEGAYFWRKQGDLFTKPEAPYLKKLLLKSPVGDTDYQVNAILLDPKSTDLEDLCLTIDDREGRRKNCVPKRKPQIWKLDINIGDSTVFISNTSSKCYLCNFDLVKIKRNNCGKLNLEVINKEWTIKSPTTGQIRQIIITDAV</sequence>
<evidence type="ECO:0000313" key="3">
    <source>
        <dbReference type="Proteomes" id="UP000030755"/>
    </source>
</evidence>
<evidence type="ECO:0000313" key="2">
    <source>
        <dbReference type="EMBL" id="EPZ36913.1"/>
    </source>
</evidence>
<evidence type="ECO:0008006" key="4">
    <source>
        <dbReference type="Google" id="ProtNLM"/>
    </source>
</evidence>
<organism evidence="2 3">
    <name type="scientific">Rozella allomycis (strain CSF55)</name>
    <dbReference type="NCBI Taxonomy" id="988480"/>
    <lineage>
        <taxon>Eukaryota</taxon>
        <taxon>Fungi</taxon>
        <taxon>Fungi incertae sedis</taxon>
        <taxon>Cryptomycota</taxon>
        <taxon>Cryptomycota incertae sedis</taxon>
        <taxon>Rozella</taxon>
    </lineage>
</organism>
<evidence type="ECO:0000256" key="1">
    <source>
        <dbReference type="SAM" id="SignalP"/>
    </source>
</evidence>
<dbReference type="HOGENOM" id="CLU_814209_0_0_1"/>
<feature type="signal peptide" evidence="1">
    <location>
        <begin position="1"/>
        <end position="18"/>
    </location>
</feature>
<protein>
    <recommendedName>
        <fullName evidence="4">Ricin B lectin domain-containing protein</fullName>
    </recommendedName>
</protein>
<dbReference type="EMBL" id="KE560395">
    <property type="protein sequence ID" value="EPZ36913.1"/>
    <property type="molecule type" value="Genomic_DNA"/>
</dbReference>